<feature type="domain" description="Lipid-binding serum glycoprotein C-terminal" evidence="4">
    <location>
        <begin position="309"/>
        <end position="507"/>
    </location>
</feature>
<accession>A0A8T2FBF7</accession>
<feature type="domain" description="Lipid-binding serum glycoprotein N-terminal" evidence="3">
    <location>
        <begin position="71"/>
        <end position="294"/>
    </location>
</feature>
<dbReference type="InterPro" id="IPR045897">
    <property type="entry name" value="BPI/LBP_pln"/>
</dbReference>
<dbReference type="SMR" id="A0A8T2FBF7"/>
<dbReference type="InterPro" id="IPR017943">
    <property type="entry name" value="Bactericidal_perm-incr_a/b_dom"/>
</dbReference>
<dbReference type="FunFam" id="3.15.10.10:FF:000001">
    <property type="entry name" value="phospholipid transfer protein-like"/>
    <property type="match status" value="1"/>
</dbReference>
<dbReference type="PANTHER" id="PTHR46801">
    <property type="entry name" value="OS06G0309200 PROTEIN"/>
    <property type="match status" value="1"/>
</dbReference>
<sequence>MYNSWFVLKQKSNILLTILTSSLLAKFSYPSTLFFFLEMALMKVMTILVLFVSVSSTLAQSNNGGHISIIVSETGLEFAKDYLIKKVITTTLPLQLPDIENKVKIPLIGKVRMGLSNIQIDAVHVQSSKMETRKDGIILSVLGATANLSMDWSYTYRASFFEISDHGDASVEVKGMNVRITATLVNDNGSLKIASRENDCTVKNIDIHINGGASWLYQGVVDAFQKMIISTVEKTVSTKIVEKMKKLDSFLQSLPKQRKIDDSAAVNLTFTGNPVLGNSSVEVDINGLFMPKGDDIKVAGSRSSSFFGGVNKRMVTISVEEGVFNSATLVYFNAKVMHLVMEETKNGSILSTSDWKLILPELYKHYPDNKMVLNMSVTSPPAVKITENGIDATIQLDIAFDVQDSGENLSVARLSTILSVACSTEIVKNNLIGSLRLNDFNATMKWSKIGEFQTNYVQAATSRILEALFLPYVNTRLKRGFPLPIPGDFTIKNIKIVYVNSGILVCTDIGTSTNQ</sequence>
<dbReference type="AlphaFoldDB" id="A0A8T2FBF7"/>
<evidence type="ECO:0000256" key="2">
    <source>
        <dbReference type="ARBA" id="ARBA00060933"/>
    </source>
</evidence>
<dbReference type="EMBL" id="JAEFBJ010000003">
    <property type="protein sequence ID" value="KAG7631941.1"/>
    <property type="molecule type" value="Genomic_DNA"/>
</dbReference>
<dbReference type="CDD" id="cd00025">
    <property type="entry name" value="BPI1"/>
    <property type="match status" value="1"/>
</dbReference>
<comment type="similarity">
    <text evidence="2">Belongs to the BPI/LBP/Plunc superfamily. BPI/LBP (TC 1.C.40) family.</text>
</comment>
<evidence type="ECO:0000259" key="4">
    <source>
        <dbReference type="SMART" id="SM00329"/>
    </source>
</evidence>
<reference evidence="5 6" key="1">
    <citation type="submission" date="2020-12" db="EMBL/GenBank/DDBJ databases">
        <title>Concerted genomic and epigenomic changes stabilize Arabidopsis allopolyploids.</title>
        <authorList>
            <person name="Chen Z."/>
        </authorList>
    </citation>
    <scope>NUCLEOTIDE SEQUENCE [LARGE SCALE GENOMIC DNA]</scope>
    <source>
        <strain evidence="5">As9502</strain>
        <tissue evidence="5">Leaf</tissue>
    </source>
</reference>
<dbReference type="GO" id="GO:0008289">
    <property type="term" value="F:lipid binding"/>
    <property type="evidence" value="ECO:0007669"/>
    <property type="project" value="InterPro"/>
</dbReference>
<comment type="caution">
    <text evidence="5">The sequence shown here is derived from an EMBL/GenBank/DDBJ whole genome shotgun (WGS) entry which is preliminary data.</text>
</comment>
<dbReference type="InterPro" id="IPR001124">
    <property type="entry name" value="Lipid-bd_serum_glycop_C"/>
</dbReference>
<keyword evidence="6" id="KW-1185">Reference proteome</keyword>
<dbReference type="PIRSF" id="PIRSF002417">
    <property type="entry name" value="Lipid_binding_protein"/>
    <property type="match status" value="1"/>
</dbReference>
<dbReference type="Gene3D" id="3.15.10.10">
    <property type="entry name" value="Bactericidal permeability-increasing protein, domain 1"/>
    <property type="match status" value="1"/>
</dbReference>
<dbReference type="CDD" id="cd00026">
    <property type="entry name" value="BPI2"/>
    <property type="match status" value="1"/>
</dbReference>
<dbReference type="Gene3D" id="3.15.20.10">
    <property type="entry name" value="Bactericidal permeability-increasing protein, domain 2"/>
    <property type="match status" value="1"/>
</dbReference>
<dbReference type="SUPFAM" id="SSF55394">
    <property type="entry name" value="Bactericidal permeability-increasing protein, BPI"/>
    <property type="match status" value="2"/>
</dbReference>
<gene>
    <name evidence="5" type="ORF">ISN44_As03g021150</name>
</gene>
<proteinExistence type="inferred from homology"/>
<dbReference type="SMART" id="SM00328">
    <property type="entry name" value="BPI1"/>
    <property type="match status" value="1"/>
</dbReference>
<protein>
    <submittedName>
        <fullName evidence="5">Bactericidal permeability-increasing protein alpha/beta domain superfamily</fullName>
    </submittedName>
</protein>
<organism evidence="5 6">
    <name type="scientific">Arabidopsis suecica</name>
    <name type="common">Swedish thale-cress</name>
    <name type="synonym">Cardaminopsis suecica</name>
    <dbReference type="NCBI Taxonomy" id="45249"/>
    <lineage>
        <taxon>Eukaryota</taxon>
        <taxon>Viridiplantae</taxon>
        <taxon>Streptophyta</taxon>
        <taxon>Embryophyta</taxon>
        <taxon>Tracheophyta</taxon>
        <taxon>Spermatophyta</taxon>
        <taxon>Magnoliopsida</taxon>
        <taxon>eudicotyledons</taxon>
        <taxon>Gunneridae</taxon>
        <taxon>Pentapetalae</taxon>
        <taxon>rosids</taxon>
        <taxon>malvids</taxon>
        <taxon>Brassicales</taxon>
        <taxon>Brassicaceae</taxon>
        <taxon>Camelineae</taxon>
        <taxon>Arabidopsis</taxon>
    </lineage>
</organism>
<dbReference type="Proteomes" id="UP000694251">
    <property type="component" value="Chromosome 3"/>
</dbReference>
<dbReference type="InterPro" id="IPR017942">
    <property type="entry name" value="Lipid-bd_serum_glycop_N"/>
</dbReference>
<dbReference type="OrthoDB" id="10255543at2759"/>
<evidence type="ECO:0000313" key="6">
    <source>
        <dbReference type="Proteomes" id="UP000694251"/>
    </source>
</evidence>
<dbReference type="GO" id="GO:0005615">
    <property type="term" value="C:extracellular space"/>
    <property type="evidence" value="ECO:0007669"/>
    <property type="project" value="InterPro"/>
</dbReference>
<evidence type="ECO:0000259" key="3">
    <source>
        <dbReference type="SMART" id="SM00328"/>
    </source>
</evidence>
<dbReference type="Pfam" id="PF02886">
    <property type="entry name" value="LBP_BPI_CETP_C"/>
    <property type="match status" value="1"/>
</dbReference>
<dbReference type="PANTHER" id="PTHR46801:SF2">
    <property type="entry name" value="LIPOPOLYSACCHARIDE-BINDING PROTEIN"/>
    <property type="match status" value="1"/>
</dbReference>
<dbReference type="EMBL" id="JAEFBJ010000003">
    <property type="protein sequence ID" value="KAG7631940.1"/>
    <property type="molecule type" value="Genomic_DNA"/>
</dbReference>
<keyword evidence="1" id="KW-0325">Glycoprotein</keyword>
<dbReference type="Pfam" id="PF01273">
    <property type="entry name" value="LBP_BPI_CETP"/>
    <property type="match status" value="1"/>
</dbReference>
<name>A0A8T2FBF7_ARASU</name>
<evidence type="ECO:0000256" key="1">
    <source>
        <dbReference type="ARBA" id="ARBA00023180"/>
    </source>
</evidence>
<evidence type="ECO:0000313" key="5">
    <source>
        <dbReference type="EMBL" id="KAG7631940.1"/>
    </source>
</evidence>
<dbReference type="SMART" id="SM00329">
    <property type="entry name" value="BPI2"/>
    <property type="match status" value="1"/>
</dbReference>
<dbReference type="InterPro" id="IPR030675">
    <property type="entry name" value="BPI/LBP"/>
</dbReference>